<organism evidence="1 2">
    <name type="scientific">Pisolithus tinctorius Marx 270</name>
    <dbReference type="NCBI Taxonomy" id="870435"/>
    <lineage>
        <taxon>Eukaryota</taxon>
        <taxon>Fungi</taxon>
        <taxon>Dikarya</taxon>
        <taxon>Basidiomycota</taxon>
        <taxon>Agaricomycotina</taxon>
        <taxon>Agaricomycetes</taxon>
        <taxon>Agaricomycetidae</taxon>
        <taxon>Boletales</taxon>
        <taxon>Sclerodermatineae</taxon>
        <taxon>Pisolithaceae</taxon>
        <taxon>Pisolithus</taxon>
    </lineage>
</organism>
<name>A0A0C3NMH6_PISTI</name>
<reference evidence="2" key="2">
    <citation type="submission" date="2015-01" db="EMBL/GenBank/DDBJ databases">
        <title>Evolutionary Origins and Diversification of the Mycorrhizal Mutualists.</title>
        <authorList>
            <consortium name="DOE Joint Genome Institute"/>
            <consortium name="Mycorrhizal Genomics Consortium"/>
            <person name="Kohler A."/>
            <person name="Kuo A."/>
            <person name="Nagy L.G."/>
            <person name="Floudas D."/>
            <person name="Copeland A."/>
            <person name="Barry K.W."/>
            <person name="Cichocki N."/>
            <person name="Veneault-Fourrey C."/>
            <person name="LaButti K."/>
            <person name="Lindquist E.A."/>
            <person name="Lipzen A."/>
            <person name="Lundell T."/>
            <person name="Morin E."/>
            <person name="Murat C."/>
            <person name="Riley R."/>
            <person name="Ohm R."/>
            <person name="Sun H."/>
            <person name="Tunlid A."/>
            <person name="Henrissat B."/>
            <person name="Grigoriev I.V."/>
            <person name="Hibbett D.S."/>
            <person name="Martin F."/>
        </authorList>
    </citation>
    <scope>NUCLEOTIDE SEQUENCE [LARGE SCALE GENOMIC DNA]</scope>
    <source>
        <strain evidence="2">Marx 270</strain>
    </source>
</reference>
<sequence>MSDAPLTALYIEQLQACIHSKCRVRRVSPKFDSLRCCLNGLLFFTVAGIAE</sequence>
<evidence type="ECO:0000313" key="2">
    <source>
        <dbReference type="Proteomes" id="UP000054217"/>
    </source>
</evidence>
<accession>A0A0C3NMH6</accession>
<dbReference type="InParanoid" id="A0A0C3NMH6"/>
<dbReference type="AlphaFoldDB" id="A0A0C3NMH6"/>
<dbReference type="Proteomes" id="UP000054217">
    <property type="component" value="Unassembled WGS sequence"/>
</dbReference>
<reference evidence="1 2" key="1">
    <citation type="submission" date="2014-04" db="EMBL/GenBank/DDBJ databases">
        <authorList>
            <consortium name="DOE Joint Genome Institute"/>
            <person name="Kuo A."/>
            <person name="Kohler A."/>
            <person name="Costa M.D."/>
            <person name="Nagy L.G."/>
            <person name="Floudas D."/>
            <person name="Copeland A."/>
            <person name="Barry K.W."/>
            <person name="Cichocki N."/>
            <person name="Veneault-Fourrey C."/>
            <person name="LaButti K."/>
            <person name="Lindquist E.A."/>
            <person name="Lipzen A."/>
            <person name="Lundell T."/>
            <person name="Morin E."/>
            <person name="Murat C."/>
            <person name="Sun H."/>
            <person name="Tunlid A."/>
            <person name="Henrissat B."/>
            <person name="Grigoriev I.V."/>
            <person name="Hibbett D.S."/>
            <person name="Martin F."/>
            <person name="Nordberg H.P."/>
            <person name="Cantor M.N."/>
            <person name="Hua S.X."/>
        </authorList>
    </citation>
    <scope>NUCLEOTIDE SEQUENCE [LARGE SCALE GENOMIC DNA]</scope>
    <source>
        <strain evidence="1 2">Marx 270</strain>
    </source>
</reference>
<keyword evidence="2" id="KW-1185">Reference proteome</keyword>
<dbReference type="EMBL" id="KN832040">
    <property type="protein sequence ID" value="KIN96805.1"/>
    <property type="molecule type" value="Genomic_DNA"/>
</dbReference>
<dbReference type="HOGENOM" id="CLU_3107347_0_0_1"/>
<gene>
    <name evidence="1" type="ORF">M404DRAFT_1006517</name>
</gene>
<proteinExistence type="predicted"/>
<protein>
    <submittedName>
        <fullName evidence="1">Uncharacterized protein</fullName>
    </submittedName>
</protein>
<evidence type="ECO:0000313" key="1">
    <source>
        <dbReference type="EMBL" id="KIN96805.1"/>
    </source>
</evidence>